<reference evidence="1 2" key="1">
    <citation type="submission" date="2017-01" db="EMBL/GenBank/DDBJ databases">
        <title>Deconstructing symbiosis and pathogenesis requirements using a combined genomic-metabolomic approach.</title>
        <authorList>
            <person name="Tobias N.J."/>
            <person name="Wolff H."/>
            <person name="Djahanschiri B."/>
            <person name="Ebersberger I."/>
            <person name="Bode H.B."/>
        </authorList>
    </citation>
    <scope>NUCLEOTIDE SEQUENCE [LARGE SCALE GENOMIC DNA]</scope>
    <source>
        <strain evidence="1 2">DSM 4764</strain>
    </source>
</reference>
<dbReference type="AlphaFoldDB" id="A0A1Y2S7Y2"/>
<gene>
    <name evidence="1" type="ORF">Xbed_03773</name>
</gene>
<dbReference type="Proteomes" id="UP000194204">
    <property type="component" value="Unassembled WGS sequence"/>
</dbReference>
<organism evidence="1 2">
    <name type="scientific">Xenorhabdus beddingii</name>
    <dbReference type="NCBI Taxonomy" id="40578"/>
    <lineage>
        <taxon>Bacteria</taxon>
        <taxon>Pseudomonadati</taxon>
        <taxon>Pseudomonadota</taxon>
        <taxon>Gammaproteobacteria</taxon>
        <taxon>Enterobacterales</taxon>
        <taxon>Morganellaceae</taxon>
        <taxon>Xenorhabdus</taxon>
    </lineage>
</organism>
<dbReference type="EMBL" id="MUBK01000145">
    <property type="protein sequence ID" value="OTA13981.1"/>
    <property type="molecule type" value="Genomic_DNA"/>
</dbReference>
<sequence>MLTDVAAQRAVEFGIMVKQAQELFQVFRGKQHHRRAGQAGQQRPAGMVLQQGRVIGGGRRDIVHTEMGGRAFLHHGDCALPQPHRPFMVAEKMAGDGQRR</sequence>
<proteinExistence type="predicted"/>
<keyword evidence="2" id="KW-1185">Reference proteome</keyword>
<accession>A0A1Y2S7Y2</accession>
<name>A0A1Y2S7Y2_9GAMM</name>
<evidence type="ECO:0000313" key="1">
    <source>
        <dbReference type="EMBL" id="OTA13981.1"/>
    </source>
</evidence>
<evidence type="ECO:0000313" key="2">
    <source>
        <dbReference type="Proteomes" id="UP000194204"/>
    </source>
</evidence>
<comment type="caution">
    <text evidence="1">The sequence shown here is derived from an EMBL/GenBank/DDBJ whole genome shotgun (WGS) entry which is preliminary data.</text>
</comment>
<protein>
    <submittedName>
        <fullName evidence="1">Uncharacterized protein</fullName>
    </submittedName>
</protein>